<feature type="compositionally biased region" description="Basic residues" evidence="8">
    <location>
        <begin position="209"/>
        <end position="223"/>
    </location>
</feature>
<dbReference type="GO" id="GO:0032968">
    <property type="term" value="P:positive regulation of transcription elongation by RNA polymerase II"/>
    <property type="evidence" value="ECO:0007669"/>
    <property type="project" value="InterPro"/>
</dbReference>
<keyword evidence="5 7" id="KW-0804">Transcription</keyword>
<proteinExistence type="inferred from homology"/>
<evidence type="ECO:0000256" key="2">
    <source>
        <dbReference type="ARBA" id="ARBA00005249"/>
    </source>
</evidence>
<dbReference type="GO" id="GO:0005674">
    <property type="term" value="C:transcription factor TFIIF complex"/>
    <property type="evidence" value="ECO:0007669"/>
    <property type="project" value="TreeGrafter"/>
</dbReference>
<dbReference type="GO" id="GO:0001096">
    <property type="term" value="F:TFIIF-class transcription factor complex binding"/>
    <property type="evidence" value="ECO:0007669"/>
    <property type="project" value="TreeGrafter"/>
</dbReference>
<dbReference type="CDD" id="cd00240">
    <property type="entry name" value="TFIIFa"/>
    <property type="match status" value="1"/>
</dbReference>
<feature type="compositionally biased region" description="Basic and acidic residues" evidence="8">
    <location>
        <begin position="253"/>
        <end position="274"/>
    </location>
</feature>
<dbReference type="PANTHER" id="PTHR13011:SF0">
    <property type="entry name" value="GENERAL TRANSCRIPTION FACTOR IIF SUBUNIT 1"/>
    <property type="match status" value="1"/>
</dbReference>
<comment type="similarity">
    <text evidence="2 7">Belongs to the TFIIF alpha subunit family.</text>
</comment>
<comment type="caution">
    <text evidence="9">The sequence shown here is derived from an EMBL/GenBank/DDBJ whole genome shotgun (WGS) entry which is preliminary data.</text>
</comment>
<gene>
    <name evidence="9" type="ORF">HF086_001108</name>
</gene>
<feature type="compositionally biased region" description="Acidic residues" evidence="8">
    <location>
        <begin position="228"/>
        <end position="239"/>
    </location>
</feature>
<evidence type="ECO:0000313" key="9">
    <source>
        <dbReference type="EMBL" id="KAH9628873.1"/>
    </source>
</evidence>
<evidence type="ECO:0000256" key="8">
    <source>
        <dbReference type="SAM" id="MobiDB-lite"/>
    </source>
</evidence>
<dbReference type="GO" id="GO:0003677">
    <property type="term" value="F:DNA binding"/>
    <property type="evidence" value="ECO:0007669"/>
    <property type="project" value="UniProtKB-KW"/>
</dbReference>
<evidence type="ECO:0000256" key="7">
    <source>
        <dbReference type="RuleBase" id="RU366044"/>
    </source>
</evidence>
<sequence>MTSPGPSNSFQQSSAPASVQEFKIRVPKNVKKKYHVMRFNATLNVDFAKWTHVKMERENNIKEFKGIDEDMPKFGAGSEYGRDVREEARRKKFGIIARKYKPEDQPWILKVGGKTGKKFKGIREGGVSEHAAYYVFTHAADGAIDAYPLQEWYNFQPIQRYKALSAEEADEEFGRRNKVLNYFSLMFRKRMRGDDAADDADDPDDKKLKGSKAKKAAANKKKKKVEDEAFEESDDGDEEGRERDYISDSSESESDHETKANKELKGVAEEDALR</sequence>
<feature type="region of interest" description="Disordered" evidence="8">
    <location>
        <begin position="194"/>
        <end position="274"/>
    </location>
</feature>
<name>A0A922M2M4_SPOEX</name>
<dbReference type="PANTHER" id="PTHR13011">
    <property type="entry name" value="TFIIF-ALPHA"/>
    <property type="match status" value="1"/>
</dbReference>
<evidence type="ECO:0000256" key="6">
    <source>
        <dbReference type="ARBA" id="ARBA00023242"/>
    </source>
</evidence>
<dbReference type="GO" id="GO:0006367">
    <property type="term" value="P:transcription initiation at RNA polymerase II promoter"/>
    <property type="evidence" value="ECO:0007669"/>
    <property type="project" value="InterPro"/>
</dbReference>
<dbReference type="InterPro" id="IPR011039">
    <property type="entry name" value="TFIIF_interaction"/>
</dbReference>
<evidence type="ECO:0000256" key="5">
    <source>
        <dbReference type="ARBA" id="ARBA00023163"/>
    </source>
</evidence>
<dbReference type="GO" id="GO:0016251">
    <property type="term" value="F:RNA polymerase II general transcription initiation factor activity"/>
    <property type="evidence" value="ECO:0007669"/>
    <property type="project" value="TreeGrafter"/>
</dbReference>
<dbReference type="AlphaFoldDB" id="A0A922M2M4"/>
<dbReference type="Pfam" id="PF05793">
    <property type="entry name" value="TFIIF_alpha"/>
    <property type="match status" value="1"/>
</dbReference>
<reference evidence="9" key="1">
    <citation type="journal article" date="2021" name="G3 (Bethesda)">
        <title>Genome and transcriptome analysis of the beet armyworm Spodoptera exigua reveals targets for pest control. .</title>
        <authorList>
            <person name="Simon S."/>
            <person name="Breeschoten T."/>
            <person name="Jansen H.J."/>
            <person name="Dirks R.P."/>
            <person name="Schranz M.E."/>
            <person name="Ros V.I.D."/>
        </authorList>
    </citation>
    <scope>NUCLEOTIDE SEQUENCE</scope>
    <source>
        <strain evidence="9">TB_SE_WUR_2020</strain>
    </source>
</reference>
<comment type="function">
    <text evidence="7">TFIIF is a general transcription initiation factor that binds to RNA polymerase II and helps to recruit it to the initiation complex in collaboration with TFIIB. It promotes transcription elongation.</text>
</comment>
<dbReference type="EMBL" id="JACEFF010000892">
    <property type="protein sequence ID" value="KAH9628873.1"/>
    <property type="molecule type" value="Genomic_DNA"/>
</dbReference>
<evidence type="ECO:0000256" key="3">
    <source>
        <dbReference type="ARBA" id="ARBA00023015"/>
    </source>
</evidence>
<dbReference type="Proteomes" id="UP000814243">
    <property type="component" value="Unassembled WGS sequence"/>
</dbReference>
<evidence type="ECO:0000313" key="10">
    <source>
        <dbReference type="Proteomes" id="UP000814243"/>
    </source>
</evidence>
<dbReference type="InterPro" id="IPR008851">
    <property type="entry name" value="TFIIF-alpha"/>
</dbReference>
<accession>A0A922M2M4</accession>
<protein>
    <recommendedName>
        <fullName evidence="7">Transcription initiation factor IIF subunit alpha</fullName>
    </recommendedName>
</protein>
<dbReference type="SUPFAM" id="SSF50916">
    <property type="entry name" value="Rap30/74 interaction domains"/>
    <property type="match status" value="1"/>
</dbReference>
<evidence type="ECO:0000256" key="1">
    <source>
        <dbReference type="ARBA" id="ARBA00004123"/>
    </source>
</evidence>
<comment type="subcellular location">
    <subcellularLocation>
        <location evidence="1 7">Nucleus</location>
    </subcellularLocation>
</comment>
<evidence type="ECO:0000256" key="4">
    <source>
        <dbReference type="ARBA" id="ARBA00023125"/>
    </source>
</evidence>
<keyword evidence="4 7" id="KW-0238">DNA-binding</keyword>
<keyword evidence="3 7" id="KW-0805">Transcription regulation</keyword>
<organism evidence="9 10">
    <name type="scientific">Spodoptera exigua</name>
    <name type="common">Beet armyworm</name>
    <name type="synonym">Noctua fulgens</name>
    <dbReference type="NCBI Taxonomy" id="7107"/>
    <lineage>
        <taxon>Eukaryota</taxon>
        <taxon>Metazoa</taxon>
        <taxon>Ecdysozoa</taxon>
        <taxon>Arthropoda</taxon>
        <taxon>Hexapoda</taxon>
        <taxon>Insecta</taxon>
        <taxon>Pterygota</taxon>
        <taxon>Neoptera</taxon>
        <taxon>Endopterygota</taxon>
        <taxon>Lepidoptera</taxon>
        <taxon>Glossata</taxon>
        <taxon>Ditrysia</taxon>
        <taxon>Noctuoidea</taxon>
        <taxon>Noctuidae</taxon>
        <taxon>Amphipyrinae</taxon>
        <taxon>Spodoptera</taxon>
    </lineage>
</organism>
<keyword evidence="6 7" id="KW-0539">Nucleus</keyword>